<protein>
    <submittedName>
        <fullName evidence="2">Uncharacterized protein</fullName>
    </submittedName>
</protein>
<dbReference type="AlphaFoldDB" id="A0A8R1E7E5"/>
<proteinExistence type="predicted"/>
<name>A0A8R1E7E5_CAEJA</name>
<sequence>MLNEILIFSFFFESLFELFERFCIGTALFQVFLASSIPPDSPITVTASGPHGVEQPGEVAIADTQRPDKTKPESPQRPQAATEVSMTTPKPTRDHMRENLPPAKTKER</sequence>
<evidence type="ECO:0000313" key="3">
    <source>
        <dbReference type="Proteomes" id="UP000005237"/>
    </source>
</evidence>
<reference evidence="3" key="1">
    <citation type="submission" date="2010-08" db="EMBL/GenBank/DDBJ databases">
        <authorList>
            <consortium name="Caenorhabditis japonica Sequencing Consortium"/>
            <person name="Wilson R.K."/>
        </authorList>
    </citation>
    <scope>NUCLEOTIDE SEQUENCE [LARGE SCALE GENOMIC DNA]</scope>
    <source>
        <strain evidence="3">DF5081</strain>
    </source>
</reference>
<feature type="compositionally biased region" description="Basic and acidic residues" evidence="1">
    <location>
        <begin position="65"/>
        <end position="74"/>
    </location>
</feature>
<feature type="compositionally biased region" description="Polar residues" evidence="1">
    <location>
        <begin position="76"/>
        <end position="90"/>
    </location>
</feature>
<reference evidence="2" key="2">
    <citation type="submission" date="2022-06" db="UniProtKB">
        <authorList>
            <consortium name="EnsemblMetazoa"/>
        </authorList>
    </citation>
    <scope>IDENTIFICATION</scope>
    <source>
        <strain evidence="2">DF5081</strain>
    </source>
</reference>
<dbReference type="Proteomes" id="UP000005237">
    <property type="component" value="Unassembled WGS sequence"/>
</dbReference>
<feature type="region of interest" description="Disordered" evidence="1">
    <location>
        <begin position="43"/>
        <end position="108"/>
    </location>
</feature>
<accession>A0A8R1E7E5</accession>
<evidence type="ECO:0000256" key="1">
    <source>
        <dbReference type="SAM" id="MobiDB-lite"/>
    </source>
</evidence>
<organism evidence="2 3">
    <name type="scientific">Caenorhabditis japonica</name>
    <dbReference type="NCBI Taxonomy" id="281687"/>
    <lineage>
        <taxon>Eukaryota</taxon>
        <taxon>Metazoa</taxon>
        <taxon>Ecdysozoa</taxon>
        <taxon>Nematoda</taxon>
        <taxon>Chromadorea</taxon>
        <taxon>Rhabditida</taxon>
        <taxon>Rhabditina</taxon>
        <taxon>Rhabditomorpha</taxon>
        <taxon>Rhabditoidea</taxon>
        <taxon>Rhabditidae</taxon>
        <taxon>Peloderinae</taxon>
        <taxon>Caenorhabditis</taxon>
    </lineage>
</organism>
<evidence type="ECO:0000313" key="2">
    <source>
        <dbReference type="EnsemblMetazoa" id="CJA27025.1"/>
    </source>
</evidence>
<feature type="compositionally biased region" description="Basic and acidic residues" evidence="1">
    <location>
        <begin position="91"/>
        <end position="108"/>
    </location>
</feature>
<dbReference type="EnsemblMetazoa" id="CJA27025.1">
    <property type="protein sequence ID" value="CJA27025.1"/>
    <property type="gene ID" value="WBGene00182597"/>
</dbReference>
<keyword evidence="3" id="KW-1185">Reference proteome</keyword>